<evidence type="ECO:0000256" key="2">
    <source>
        <dbReference type="SAM" id="SignalP"/>
    </source>
</evidence>
<dbReference type="InterPro" id="IPR001119">
    <property type="entry name" value="SLH_dom"/>
</dbReference>
<dbReference type="RefSeq" id="WP_014425066.1">
    <property type="nucleotide sequence ID" value="NC_017068.1"/>
</dbReference>
<feature type="signal peptide" evidence="2">
    <location>
        <begin position="1"/>
        <end position="23"/>
    </location>
</feature>
<dbReference type="KEGG" id="sri:SELR_19270"/>
<dbReference type="PROSITE" id="PS51272">
    <property type="entry name" value="SLH"/>
    <property type="match status" value="1"/>
</dbReference>
<evidence type="ECO:0000256" key="1">
    <source>
        <dbReference type="SAM" id="MobiDB-lite"/>
    </source>
</evidence>
<feature type="chain" id="PRO_5003627344" evidence="2">
    <location>
        <begin position="24"/>
        <end position="536"/>
    </location>
</feature>
<dbReference type="HOGENOM" id="CLU_036587_1_0_9"/>
<evidence type="ECO:0000313" key="5">
    <source>
        <dbReference type="Proteomes" id="UP000007887"/>
    </source>
</evidence>
<feature type="domain" description="SLH" evidence="3">
    <location>
        <begin position="25"/>
        <end position="88"/>
    </location>
</feature>
<dbReference type="OrthoDB" id="5845122at2"/>
<keyword evidence="2" id="KW-0732">Signal</keyword>
<organism evidence="4 5">
    <name type="scientific">Selenomonas ruminantium subsp. lactilytica (strain NBRC 103574 / TAM6421)</name>
    <dbReference type="NCBI Taxonomy" id="927704"/>
    <lineage>
        <taxon>Bacteria</taxon>
        <taxon>Bacillati</taxon>
        <taxon>Bacillota</taxon>
        <taxon>Negativicutes</taxon>
        <taxon>Selenomonadales</taxon>
        <taxon>Selenomonadaceae</taxon>
        <taxon>Selenomonas</taxon>
    </lineage>
</organism>
<dbReference type="InterPro" id="IPR051465">
    <property type="entry name" value="Cell_Envelope_Struct_Comp"/>
</dbReference>
<dbReference type="Pfam" id="PF00395">
    <property type="entry name" value="SLH"/>
    <property type="match status" value="1"/>
</dbReference>
<dbReference type="PANTHER" id="PTHR43308:SF1">
    <property type="entry name" value="OUTER MEMBRANE PROTEIN ALPHA"/>
    <property type="match status" value="1"/>
</dbReference>
<evidence type="ECO:0000313" key="4">
    <source>
        <dbReference type="EMBL" id="BAL83635.1"/>
    </source>
</evidence>
<name>I0GS98_SELRL</name>
<proteinExistence type="predicted"/>
<gene>
    <name evidence="4" type="ordered locus">SELR_19270</name>
</gene>
<dbReference type="PANTHER" id="PTHR43308">
    <property type="entry name" value="OUTER MEMBRANE PROTEIN ALPHA-RELATED"/>
    <property type="match status" value="1"/>
</dbReference>
<accession>I0GS98</accession>
<dbReference type="EMBL" id="AP012292">
    <property type="protein sequence ID" value="BAL83635.1"/>
    <property type="molecule type" value="Genomic_DNA"/>
</dbReference>
<dbReference type="AlphaFoldDB" id="I0GS98"/>
<dbReference type="eggNOG" id="COG3203">
    <property type="taxonomic scope" value="Bacteria"/>
</dbReference>
<feature type="region of interest" description="Disordered" evidence="1">
    <location>
        <begin position="181"/>
        <end position="203"/>
    </location>
</feature>
<reference evidence="4 5" key="1">
    <citation type="submission" date="2011-10" db="EMBL/GenBank/DDBJ databases">
        <title>Whole genome sequence of Selenomonas ruminantium subsp. lactilytica TAM6421.</title>
        <authorList>
            <person name="Oguchi A."/>
            <person name="Ankai A."/>
            <person name="Kaneko J."/>
            <person name="Yamada-Narita S."/>
            <person name="Fukui S."/>
            <person name="Takahashi M."/>
            <person name="Onodera T."/>
            <person name="Kojima S."/>
            <person name="Fushimi T."/>
            <person name="Abe N."/>
            <person name="Kamio Y."/>
            <person name="Yamazaki S."/>
            <person name="Fujita N."/>
        </authorList>
    </citation>
    <scope>NUCLEOTIDE SEQUENCE [LARGE SCALE GENOMIC DNA]</scope>
    <source>
        <strain evidence="5">NBRC 103574 / TAM6421</strain>
    </source>
</reference>
<protein>
    <submittedName>
        <fullName evidence="4">Putative S-layer protein</fullName>
    </submittedName>
</protein>
<evidence type="ECO:0000259" key="3">
    <source>
        <dbReference type="PROSITE" id="PS51272"/>
    </source>
</evidence>
<dbReference type="PATRIC" id="fig|927704.6.peg.2001"/>
<dbReference type="Proteomes" id="UP000007887">
    <property type="component" value="Chromosome"/>
</dbReference>
<sequence>MKNKQLALAVCALLLSAAPVTQAAENPLFQDVPPNHWAYEAVTSLAKDGIITGYSDGSFQGEKLITRYEMAQIVANARTHMDKASPDDKQLIEELSDEFHNDLDALGVRVQKLERKVDNVRLTGSFAQKYNKAHHQGMENTKGNTTSYKWEKELDLHLDADVPKTNITFHSNFKTTFRADNSSGFNSEEESKDTWNGGNERRNTMRPETYYVEGPLDKTGIQACFGAFIPDAQSGFVNHAAMKGLSFSHESKKYKLTLFGGRLDVKDTDMDATEGTYTHNLTNADIDWDGPKELVSQTADKYVQKVYYKKDAYTSTDNTAAANDFARHSAVKKTGSDQPYVLQTATSTNSDWNYDWDNAIIEAQNTVDKTYYATRHKSLYGGTYSRQLTPALNASLGYYRYKSAAYDNSALNIGALTADIRLSPKMNLHSTYAHGSQKGHNDAWTAELQFNGAPDMDSRDKHRFGYYLAYRYLAPDALIRTIYEDGADEGQKGWEAGIYYNFAPHLQYQLKYFNGKSITRTGQDRDKLFSSLTFDF</sequence>